<protein>
    <submittedName>
        <fullName evidence="2">Uncharacterized protein</fullName>
    </submittedName>
</protein>
<evidence type="ECO:0000313" key="2">
    <source>
        <dbReference type="EMBL" id="GAA2027126.1"/>
    </source>
</evidence>
<feature type="transmembrane region" description="Helical" evidence="1">
    <location>
        <begin position="91"/>
        <end position="109"/>
    </location>
</feature>
<dbReference type="EMBL" id="BAAAMN010000007">
    <property type="protein sequence ID" value="GAA2027126.1"/>
    <property type="molecule type" value="Genomic_DNA"/>
</dbReference>
<feature type="transmembrane region" description="Helical" evidence="1">
    <location>
        <begin position="67"/>
        <end position="85"/>
    </location>
</feature>
<keyword evidence="1" id="KW-0812">Transmembrane</keyword>
<feature type="transmembrane region" description="Helical" evidence="1">
    <location>
        <begin position="121"/>
        <end position="142"/>
    </location>
</feature>
<reference evidence="2 3" key="1">
    <citation type="journal article" date="2019" name="Int. J. Syst. Evol. Microbiol.">
        <title>The Global Catalogue of Microorganisms (GCM) 10K type strain sequencing project: providing services to taxonomists for standard genome sequencing and annotation.</title>
        <authorList>
            <consortium name="The Broad Institute Genomics Platform"/>
            <consortium name="The Broad Institute Genome Sequencing Center for Infectious Disease"/>
            <person name="Wu L."/>
            <person name="Ma J."/>
        </authorList>
    </citation>
    <scope>NUCLEOTIDE SEQUENCE [LARGE SCALE GENOMIC DNA]</scope>
    <source>
        <strain evidence="2 3">JCM 13595</strain>
    </source>
</reference>
<organism evidence="2 3">
    <name type="scientific">Yaniella flava</name>
    <dbReference type="NCBI Taxonomy" id="287930"/>
    <lineage>
        <taxon>Bacteria</taxon>
        <taxon>Bacillati</taxon>
        <taxon>Actinomycetota</taxon>
        <taxon>Actinomycetes</taxon>
        <taxon>Micrococcales</taxon>
        <taxon>Micrococcaceae</taxon>
        <taxon>Yaniella</taxon>
    </lineage>
</organism>
<dbReference type="RefSeq" id="WP_343955883.1">
    <property type="nucleotide sequence ID" value="NZ_BAAAMN010000007.1"/>
</dbReference>
<accession>A0ABN2U3L3</accession>
<proteinExistence type="predicted"/>
<evidence type="ECO:0000256" key="1">
    <source>
        <dbReference type="SAM" id="Phobius"/>
    </source>
</evidence>
<keyword evidence="1" id="KW-1133">Transmembrane helix</keyword>
<feature type="transmembrane region" description="Helical" evidence="1">
    <location>
        <begin position="33"/>
        <end position="60"/>
    </location>
</feature>
<keyword evidence="3" id="KW-1185">Reference proteome</keyword>
<keyword evidence="1" id="KW-0472">Membrane</keyword>
<evidence type="ECO:0000313" key="3">
    <source>
        <dbReference type="Proteomes" id="UP001501461"/>
    </source>
</evidence>
<comment type="caution">
    <text evidence="2">The sequence shown here is derived from an EMBL/GenBank/DDBJ whole genome shotgun (WGS) entry which is preliminary data.</text>
</comment>
<dbReference type="Proteomes" id="UP001501461">
    <property type="component" value="Unassembled WGS sequence"/>
</dbReference>
<name>A0ABN2U3L3_9MICC</name>
<sequence length="145" mass="14943">MVLAVLQLGGAMLAGFGIPLAVLHWEGSTAITVGGSAFIAYIVTFWLEVAVIIVLMVLAARRGRKDLFAPLILTVVGIHFIPLAWVFAQPSFALTGVLTTAIGVMAALVPDRAAARSFWCGLLGGTTLLIVGALGLFSALGAPAV</sequence>
<gene>
    <name evidence="2" type="ORF">GCM10009720_03540</name>
</gene>